<evidence type="ECO:0000313" key="11">
    <source>
        <dbReference type="EMBL" id="NDL58061.1"/>
    </source>
</evidence>
<evidence type="ECO:0000256" key="2">
    <source>
        <dbReference type="ARBA" id="ARBA00012438"/>
    </source>
</evidence>
<keyword evidence="7" id="KW-0067">ATP-binding</keyword>
<dbReference type="InterPro" id="IPR003594">
    <property type="entry name" value="HATPase_dom"/>
</dbReference>
<feature type="transmembrane region" description="Helical" evidence="9">
    <location>
        <begin position="111"/>
        <end position="127"/>
    </location>
</feature>
<keyword evidence="3" id="KW-0597">Phosphoprotein</keyword>
<evidence type="ECO:0000259" key="10">
    <source>
        <dbReference type="SMART" id="SM00387"/>
    </source>
</evidence>
<protein>
    <recommendedName>
        <fullName evidence="2">histidine kinase</fullName>
        <ecNumber evidence="2">2.7.13.3</ecNumber>
    </recommendedName>
</protein>
<feature type="transmembrane region" description="Helical" evidence="9">
    <location>
        <begin position="158"/>
        <end position="175"/>
    </location>
</feature>
<keyword evidence="4" id="KW-0808">Transferase</keyword>
<feature type="transmembrane region" description="Helical" evidence="9">
    <location>
        <begin position="61"/>
        <end position="83"/>
    </location>
</feature>
<dbReference type="EC" id="2.7.13.3" evidence="2"/>
<dbReference type="GO" id="GO:0016020">
    <property type="term" value="C:membrane"/>
    <property type="evidence" value="ECO:0007669"/>
    <property type="project" value="InterPro"/>
</dbReference>
<proteinExistence type="predicted"/>
<dbReference type="InterPro" id="IPR050482">
    <property type="entry name" value="Sensor_HK_TwoCompSys"/>
</dbReference>
<feature type="transmembrane region" description="Helical" evidence="9">
    <location>
        <begin position="134"/>
        <end position="152"/>
    </location>
</feature>
<evidence type="ECO:0000256" key="8">
    <source>
        <dbReference type="ARBA" id="ARBA00023012"/>
    </source>
</evidence>
<evidence type="ECO:0000256" key="4">
    <source>
        <dbReference type="ARBA" id="ARBA00022679"/>
    </source>
</evidence>
<evidence type="ECO:0000256" key="3">
    <source>
        <dbReference type="ARBA" id="ARBA00022553"/>
    </source>
</evidence>
<dbReference type="InterPro" id="IPR055558">
    <property type="entry name" value="DUF7134"/>
</dbReference>
<dbReference type="PANTHER" id="PTHR24421">
    <property type="entry name" value="NITRATE/NITRITE SENSOR PROTEIN NARX-RELATED"/>
    <property type="match status" value="1"/>
</dbReference>
<gene>
    <name evidence="11" type="ORF">F7O44_13360</name>
</gene>
<reference evidence="11 12" key="1">
    <citation type="submission" date="2019-11" db="EMBL/GenBank/DDBJ databases">
        <authorList>
            <person name="Li X.-J."/>
            <person name="Feng X.-M."/>
        </authorList>
    </citation>
    <scope>NUCLEOTIDE SEQUENCE [LARGE SCALE GENOMIC DNA]</scope>
    <source>
        <strain evidence="11 12">XMNu-373</strain>
    </source>
</reference>
<keyword evidence="9" id="KW-1133">Transmembrane helix</keyword>
<evidence type="ECO:0000256" key="1">
    <source>
        <dbReference type="ARBA" id="ARBA00000085"/>
    </source>
</evidence>
<dbReference type="GO" id="GO:0000155">
    <property type="term" value="F:phosphorelay sensor kinase activity"/>
    <property type="evidence" value="ECO:0007669"/>
    <property type="project" value="InterPro"/>
</dbReference>
<comment type="caution">
    <text evidence="11">The sequence shown here is derived from an EMBL/GenBank/DDBJ whole genome shotgun (WGS) entry which is preliminary data.</text>
</comment>
<feature type="transmembrane region" description="Helical" evidence="9">
    <location>
        <begin position="20"/>
        <end position="41"/>
    </location>
</feature>
<keyword evidence="12" id="KW-1185">Reference proteome</keyword>
<dbReference type="AlphaFoldDB" id="A0A7K3M415"/>
<dbReference type="CDD" id="cd16917">
    <property type="entry name" value="HATPase_UhpB-NarQ-NarX-like"/>
    <property type="match status" value="1"/>
</dbReference>
<accession>A0A7K3M415</accession>
<keyword evidence="9" id="KW-0472">Membrane</keyword>
<feature type="domain" description="Histidine kinase/HSP90-like ATPase" evidence="10">
    <location>
        <begin position="317"/>
        <end position="416"/>
    </location>
</feature>
<keyword evidence="9" id="KW-0812">Transmembrane</keyword>
<evidence type="ECO:0000256" key="5">
    <source>
        <dbReference type="ARBA" id="ARBA00022741"/>
    </source>
</evidence>
<dbReference type="Gene3D" id="3.30.565.10">
    <property type="entry name" value="Histidine kinase-like ATPase, C-terminal domain"/>
    <property type="match status" value="1"/>
</dbReference>
<comment type="catalytic activity">
    <reaction evidence="1">
        <text>ATP + protein L-histidine = ADP + protein N-phospho-L-histidine.</text>
        <dbReference type="EC" id="2.7.13.3"/>
    </reaction>
</comment>
<organism evidence="11 12">
    <name type="scientific">Phytoactinopolyspora mesophila</name>
    <dbReference type="NCBI Taxonomy" id="2650750"/>
    <lineage>
        <taxon>Bacteria</taxon>
        <taxon>Bacillati</taxon>
        <taxon>Actinomycetota</taxon>
        <taxon>Actinomycetes</taxon>
        <taxon>Jiangellales</taxon>
        <taxon>Jiangellaceae</taxon>
        <taxon>Phytoactinopolyspora</taxon>
    </lineage>
</organism>
<dbReference type="InterPro" id="IPR011712">
    <property type="entry name" value="Sig_transdc_His_kin_sub3_dim/P"/>
</dbReference>
<evidence type="ECO:0000256" key="9">
    <source>
        <dbReference type="SAM" id="Phobius"/>
    </source>
</evidence>
<dbReference type="EMBL" id="WLZY01000004">
    <property type="protein sequence ID" value="NDL58061.1"/>
    <property type="molecule type" value="Genomic_DNA"/>
</dbReference>
<evidence type="ECO:0000256" key="6">
    <source>
        <dbReference type="ARBA" id="ARBA00022777"/>
    </source>
</evidence>
<dbReference type="PANTHER" id="PTHR24421:SF10">
    <property type="entry name" value="NITRATE_NITRITE SENSOR PROTEIN NARQ"/>
    <property type="match status" value="1"/>
</dbReference>
<keyword evidence="6 11" id="KW-0418">Kinase</keyword>
<sequence>MPVRRRDQVYLWLRDHPLVVDSLLAGSLFFVLGFAGWPVFFDPYALSLSGDVLVPSLTFGVNQALYTVGTPLVSAGLILPLALRRVRPEWTGFLVFSTAFLQWLFAIPIQASQIGVLIALHALAAYGRRWAARTGLVLSLIAAPLAVARYVITFDTAVPVAIGIVALVLAAWAVGDLQRVRRQQLDGLREHAHRLEVEREQEARLAAADERARIAREMHDVVAHSLSVVIAQADGGRYAANDDPKAAVRACTTISQTGRSALTEMRRLLGVLRTEDGDVRAPAPGLANLDDLVAGIQDSGLPVRFTTTGTVRPVSSGIELAIYRIVQEALTNVLKHAGPDATAEVRLDWTPAGLLLSITDDGRGAAADSSLRNEAAGAGNGIPGMSERAALYGGKLQAGPVLGGGFVVRARIPYLTTETMNQ</sequence>
<dbReference type="GO" id="GO:0005524">
    <property type="term" value="F:ATP binding"/>
    <property type="evidence" value="ECO:0007669"/>
    <property type="project" value="UniProtKB-KW"/>
</dbReference>
<dbReference type="Proteomes" id="UP000460435">
    <property type="component" value="Unassembled WGS sequence"/>
</dbReference>
<dbReference type="InterPro" id="IPR036890">
    <property type="entry name" value="HATPase_C_sf"/>
</dbReference>
<keyword evidence="8" id="KW-0902">Two-component regulatory system</keyword>
<dbReference type="SMART" id="SM00387">
    <property type="entry name" value="HATPase_c"/>
    <property type="match status" value="1"/>
</dbReference>
<dbReference type="GO" id="GO:0046983">
    <property type="term" value="F:protein dimerization activity"/>
    <property type="evidence" value="ECO:0007669"/>
    <property type="project" value="InterPro"/>
</dbReference>
<name>A0A7K3M415_9ACTN</name>
<dbReference type="Pfam" id="PF07730">
    <property type="entry name" value="HisKA_3"/>
    <property type="match status" value="1"/>
</dbReference>
<evidence type="ECO:0000313" key="12">
    <source>
        <dbReference type="Proteomes" id="UP000460435"/>
    </source>
</evidence>
<dbReference type="Gene3D" id="1.20.5.1930">
    <property type="match status" value="1"/>
</dbReference>
<keyword evidence="5" id="KW-0547">Nucleotide-binding</keyword>
<evidence type="ECO:0000256" key="7">
    <source>
        <dbReference type="ARBA" id="ARBA00022840"/>
    </source>
</evidence>
<dbReference type="Pfam" id="PF02518">
    <property type="entry name" value="HATPase_c"/>
    <property type="match status" value="1"/>
</dbReference>
<dbReference type="Pfam" id="PF23539">
    <property type="entry name" value="DUF7134"/>
    <property type="match status" value="1"/>
</dbReference>
<dbReference type="SUPFAM" id="SSF55874">
    <property type="entry name" value="ATPase domain of HSP90 chaperone/DNA topoisomerase II/histidine kinase"/>
    <property type="match status" value="1"/>
</dbReference>